<keyword evidence="12" id="KW-1185">Reference proteome</keyword>
<proteinExistence type="inferred from homology"/>
<keyword evidence="5 7" id="KW-0472">Membrane</keyword>
<comment type="caution">
    <text evidence="11">The sequence shown here is derived from an EMBL/GenBank/DDBJ whole genome shotgun (WGS) entry which is preliminary data.</text>
</comment>
<comment type="subcellular location">
    <subcellularLocation>
        <location evidence="1 7">Cell outer membrane</location>
    </subcellularLocation>
</comment>
<dbReference type="Gene3D" id="2.40.170.20">
    <property type="entry name" value="TonB-dependent receptor, beta-barrel domain"/>
    <property type="match status" value="1"/>
</dbReference>
<dbReference type="Pfam" id="PF07715">
    <property type="entry name" value="Plug"/>
    <property type="match status" value="1"/>
</dbReference>
<dbReference type="Pfam" id="PF00593">
    <property type="entry name" value="TonB_dep_Rec_b-barrel"/>
    <property type="match status" value="1"/>
</dbReference>
<accession>A0ABT7LG26</accession>
<evidence type="ECO:0000256" key="3">
    <source>
        <dbReference type="ARBA" id="ARBA00022729"/>
    </source>
</evidence>
<feature type="domain" description="TonB-dependent receptor plug" evidence="10">
    <location>
        <begin position="63"/>
        <end position="164"/>
    </location>
</feature>
<keyword evidence="3 8" id="KW-0732">Signal</keyword>
<dbReference type="SUPFAM" id="SSF56935">
    <property type="entry name" value="Porins"/>
    <property type="match status" value="1"/>
</dbReference>
<dbReference type="InterPro" id="IPR037066">
    <property type="entry name" value="Plug_dom_sf"/>
</dbReference>
<feature type="domain" description="TonB-dependent receptor-like beta-barrel" evidence="9">
    <location>
        <begin position="466"/>
        <end position="965"/>
    </location>
</feature>
<protein>
    <submittedName>
        <fullName evidence="11">TonB-dependent receptor</fullName>
    </submittedName>
</protein>
<dbReference type="InterPro" id="IPR000531">
    <property type="entry name" value="Beta-barrel_TonB"/>
</dbReference>
<comment type="similarity">
    <text evidence="2 7">Belongs to the TonB-dependent receptor family.</text>
</comment>
<feature type="chain" id="PRO_5047295772" evidence="8">
    <location>
        <begin position="31"/>
        <end position="998"/>
    </location>
</feature>
<dbReference type="InterPro" id="IPR036942">
    <property type="entry name" value="Beta-barrel_TonB_sf"/>
</dbReference>
<dbReference type="InterPro" id="IPR010104">
    <property type="entry name" value="TonB_rcpt_bac"/>
</dbReference>
<keyword evidence="11" id="KW-0675">Receptor</keyword>
<evidence type="ECO:0000313" key="12">
    <source>
        <dbReference type="Proteomes" id="UP001238603"/>
    </source>
</evidence>
<evidence type="ECO:0000313" key="11">
    <source>
        <dbReference type="EMBL" id="MDL5031808.1"/>
    </source>
</evidence>
<evidence type="ECO:0000256" key="8">
    <source>
        <dbReference type="SAM" id="SignalP"/>
    </source>
</evidence>
<evidence type="ECO:0000256" key="1">
    <source>
        <dbReference type="ARBA" id="ARBA00004442"/>
    </source>
</evidence>
<name>A0ABT7LG26_9BURK</name>
<keyword evidence="4 7" id="KW-0798">TonB box</keyword>
<evidence type="ECO:0000259" key="10">
    <source>
        <dbReference type="Pfam" id="PF07715"/>
    </source>
</evidence>
<dbReference type="RefSeq" id="WP_285981921.1">
    <property type="nucleotide sequence ID" value="NZ_JASVDS010000002.1"/>
</dbReference>
<keyword evidence="6" id="KW-0998">Cell outer membrane</keyword>
<sequence length="998" mass="107792">MTRDPRRRHPLPLSRLAAACAVLIAPTLHAQQADPARKDDSAKLDVVVVTGIRKSLDSSLDLKRKAQGVVDGIVAEDIGKFPDTNLAESMQRIAGVSIDRANGEGSRVTVRGVGPDFNLVLLNGRQMPAANLADTTASNARSFDFANLASEGVAALEVYKTGRSENPTGGIGATINIKTARPLDNPKTIASLGAKLVSDASNQRLPGLIAGAQTTPELSGIYSQVFADGTFGIALTGSLQKRNSGYNQAGVAAGWYSKPGNIANANDWTALPLPTEPGASKITNRPKLTDLYEVPQNLMYSMNGIERTRTNGQLVLQYRPMKDLTLTLDKTYSENKIHTKRSELSAWFNFAYDKTTWADGPIASPLIFSELYTNGPADVAMGGAYFGTKNKNDSTGFNTVWRASDRLKMEFDAHHSVATAGADSPYGTNNALGVSMQNRASDRVDFSNKFPVLGIGLSGNPADSASLMQVTGSSFRNAYMRNAIDQAQVKGRYTLSDASNLDFGVGLTKVNNRTAFANVQQNDWGGHNKPSDYADSLWQADTIQPYFGRAMGSADRSAMVNNFFVWDFNAVRDAAVKADGSDKWFKSSDNFDDDRRTQERSTSAFVQYSTDFDWGVPMGVALGLRYERTKVDSQALVPIATGIQWVSANEFAILKGAPGFTSLSGKYSYLLPSIDWEAELSSQWKVRASFGESIGRPGWDKIQGGQTLNEYRAAGGSGNQGNPGLKPLLSKNLDLSAEYYYAKSSYAAIGIFRKNISNYIGTSVVPMTPFSLTSPINGALFKEAAASCGGADLTCVRNYLLNTYNGRNGIVKTGVDGSGNAVGTIAGQAGDPAAVFNISVPTNQRSDHINGVELNVQHAFGRSGFGMAANYTYVRSGLKFQNDDLKDQNALVGLSNSANLVGFYEDDRYSVRMAYNWRGEFLNSTNAAVNGGSGPSYTEPYGQWDLSVGFKYSPQLSFQFEAINLNDGVIRTHGRTNLEVQSVTQTGRRFMVGARYTF</sequence>
<dbReference type="PANTHER" id="PTHR40980">
    <property type="entry name" value="PLUG DOMAIN-CONTAINING PROTEIN"/>
    <property type="match status" value="1"/>
</dbReference>
<evidence type="ECO:0000256" key="4">
    <source>
        <dbReference type="ARBA" id="ARBA00023077"/>
    </source>
</evidence>
<evidence type="ECO:0000256" key="5">
    <source>
        <dbReference type="ARBA" id="ARBA00023136"/>
    </source>
</evidence>
<reference evidence="11 12" key="1">
    <citation type="submission" date="2023-06" db="EMBL/GenBank/DDBJ databases">
        <title>Pelomonas sp. APW6 16S ribosomal RNA gene genome sequencing and assembly.</title>
        <authorList>
            <person name="Woo H."/>
        </authorList>
    </citation>
    <scope>NUCLEOTIDE SEQUENCE [LARGE SCALE GENOMIC DNA]</scope>
    <source>
        <strain evidence="11 12">APW6</strain>
    </source>
</reference>
<feature type="signal peptide" evidence="8">
    <location>
        <begin position="1"/>
        <end position="30"/>
    </location>
</feature>
<evidence type="ECO:0000256" key="6">
    <source>
        <dbReference type="ARBA" id="ARBA00023237"/>
    </source>
</evidence>
<dbReference type="InterPro" id="IPR012910">
    <property type="entry name" value="Plug_dom"/>
</dbReference>
<dbReference type="EMBL" id="JASVDS010000002">
    <property type="protein sequence ID" value="MDL5031808.1"/>
    <property type="molecule type" value="Genomic_DNA"/>
</dbReference>
<dbReference type="PROSITE" id="PS01156">
    <property type="entry name" value="TONB_DEPENDENT_REC_2"/>
    <property type="match status" value="1"/>
</dbReference>
<dbReference type="Proteomes" id="UP001238603">
    <property type="component" value="Unassembled WGS sequence"/>
</dbReference>
<evidence type="ECO:0000256" key="2">
    <source>
        <dbReference type="ARBA" id="ARBA00009810"/>
    </source>
</evidence>
<organism evidence="11 12">
    <name type="scientific">Roseateles subflavus</name>
    <dbReference type="NCBI Taxonomy" id="3053353"/>
    <lineage>
        <taxon>Bacteria</taxon>
        <taxon>Pseudomonadati</taxon>
        <taxon>Pseudomonadota</taxon>
        <taxon>Betaproteobacteria</taxon>
        <taxon>Burkholderiales</taxon>
        <taxon>Sphaerotilaceae</taxon>
        <taxon>Roseateles</taxon>
    </lineage>
</organism>
<evidence type="ECO:0000256" key="7">
    <source>
        <dbReference type="RuleBase" id="RU003357"/>
    </source>
</evidence>
<dbReference type="Gene3D" id="2.170.130.10">
    <property type="entry name" value="TonB-dependent receptor, plug domain"/>
    <property type="match status" value="1"/>
</dbReference>
<dbReference type="InterPro" id="IPR010917">
    <property type="entry name" value="TonB_rcpt_CS"/>
</dbReference>
<dbReference type="PANTHER" id="PTHR40980:SF3">
    <property type="entry name" value="TONB-DEPENDENT RECEPTOR-LIKE BETA-BARREL DOMAIN-CONTAINING PROTEIN"/>
    <property type="match status" value="1"/>
</dbReference>
<gene>
    <name evidence="11" type="ORF">QRD43_07795</name>
</gene>
<dbReference type="NCBIfam" id="TIGR01782">
    <property type="entry name" value="TonB-Xanth-Caul"/>
    <property type="match status" value="1"/>
</dbReference>
<evidence type="ECO:0000259" key="9">
    <source>
        <dbReference type="Pfam" id="PF00593"/>
    </source>
</evidence>